<organism evidence="2 3">
    <name type="scientific">Nocardia vermiculata</name>
    <dbReference type="NCBI Taxonomy" id="257274"/>
    <lineage>
        <taxon>Bacteria</taxon>
        <taxon>Bacillati</taxon>
        <taxon>Actinomycetota</taxon>
        <taxon>Actinomycetes</taxon>
        <taxon>Mycobacteriales</taxon>
        <taxon>Nocardiaceae</taxon>
        <taxon>Nocardia</taxon>
    </lineage>
</organism>
<gene>
    <name evidence="2" type="ORF">HGA08_23635</name>
</gene>
<evidence type="ECO:0000259" key="1">
    <source>
        <dbReference type="Pfam" id="PF12697"/>
    </source>
</evidence>
<keyword evidence="3" id="KW-1185">Reference proteome</keyword>
<dbReference type="GO" id="GO:0016787">
    <property type="term" value="F:hydrolase activity"/>
    <property type="evidence" value="ECO:0007669"/>
    <property type="project" value="UniProtKB-KW"/>
</dbReference>
<dbReference type="SUPFAM" id="SSF53474">
    <property type="entry name" value="alpha/beta-Hydrolases"/>
    <property type="match status" value="1"/>
</dbReference>
<comment type="caution">
    <text evidence="2">The sequence shown here is derived from an EMBL/GenBank/DDBJ whole genome shotgun (WGS) entry which is preliminary data.</text>
</comment>
<name>A0A846Y4N1_9NOCA</name>
<proteinExistence type="predicted"/>
<dbReference type="PANTHER" id="PTHR43194">
    <property type="entry name" value="HYDROLASE ALPHA/BETA FOLD FAMILY"/>
    <property type="match status" value="1"/>
</dbReference>
<sequence>MPYLTVGDRTQLYYEDQGAGLPLLFVHGWGTSGRVWGTQQAELTGEFRVVTVDWRGCGRSDRPAAGNTVAGVVDDLVTLIGELGLHRPVVIGSSVGATFATELALAHPDLLGGVVAVDGPAYWPGRGMPLRRIISRMRYQRPAFVTEWVSNWFAPGASPVLADWTVRQILDSGVYIDEHFHAFAAYDPRPQLPLLRTPIHYLHGELDAEIPLEVPRTCAARTPGAGVTVIAGAGHMPQQERPAEFTAALRSALAGFPVGAAA</sequence>
<dbReference type="InterPro" id="IPR029058">
    <property type="entry name" value="AB_hydrolase_fold"/>
</dbReference>
<dbReference type="InterPro" id="IPR000073">
    <property type="entry name" value="AB_hydrolase_1"/>
</dbReference>
<dbReference type="Gene3D" id="3.40.50.1820">
    <property type="entry name" value="alpha/beta hydrolase"/>
    <property type="match status" value="1"/>
</dbReference>
<dbReference type="EMBL" id="JAAXOP010000016">
    <property type="protein sequence ID" value="NKY53195.1"/>
    <property type="molecule type" value="Genomic_DNA"/>
</dbReference>
<protein>
    <submittedName>
        <fullName evidence="2">Alpha/beta hydrolase</fullName>
    </submittedName>
</protein>
<evidence type="ECO:0000313" key="3">
    <source>
        <dbReference type="Proteomes" id="UP000565711"/>
    </source>
</evidence>
<accession>A0A846Y4N1</accession>
<evidence type="ECO:0000313" key="2">
    <source>
        <dbReference type="EMBL" id="NKY53195.1"/>
    </source>
</evidence>
<dbReference type="AlphaFoldDB" id="A0A846Y4N1"/>
<dbReference type="PANTHER" id="PTHR43194:SF2">
    <property type="entry name" value="PEROXISOMAL MEMBRANE PROTEIN LPX1"/>
    <property type="match status" value="1"/>
</dbReference>
<feature type="domain" description="AB hydrolase-1" evidence="1">
    <location>
        <begin position="23"/>
        <end position="247"/>
    </location>
</feature>
<keyword evidence="2" id="KW-0378">Hydrolase</keyword>
<reference evidence="2 3" key="1">
    <citation type="submission" date="2020-04" db="EMBL/GenBank/DDBJ databases">
        <title>MicrobeNet Type strains.</title>
        <authorList>
            <person name="Nicholson A.C."/>
        </authorList>
    </citation>
    <scope>NUCLEOTIDE SEQUENCE [LARGE SCALE GENOMIC DNA]</scope>
    <source>
        <strain evidence="2 3">JCM 12354</strain>
    </source>
</reference>
<dbReference type="Pfam" id="PF12697">
    <property type="entry name" value="Abhydrolase_6"/>
    <property type="match status" value="1"/>
</dbReference>
<dbReference type="InterPro" id="IPR050228">
    <property type="entry name" value="Carboxylesterase_BioH"/>
</dbReference>
<dbReference type="PRINTS" id="PR00111">
    <property type="entry name" value="ABHYDROLASE"/>
</dbReference>
<dbReference type="Proteomes" id="UP000565711">
    <property type="component" value="Unassembled WGS sequence"/>
</dbReference>